<dbReference type="InterPro" id="IPR029058">
    <property type="entry name" value="AB_hydrolase_fold"/>
</dbReference>
<dbReference type="NCBIfam" id="NF004832">
    <property type="entry name" value="PRK06184.1"/>
    <property type="match status" value="1"/>
</dbReference>
<dbReference type="PRINTS" id="PR00420">
    <property type="entry name" value="RNGMNOXGNASE"/>
</dbReference>
<dbReference type="GO" id="GO:0016709">
    <property type="term" value="F:oxidoreductase activity, acting on paired donors, with incorporation or reduction of molecular oxygen, NAD(P)H as one donor, and incorporation of one atom of oxygen"/>
    <property type="evidence" value="ECO:0007669"/>
    <property type="project" value="UniProtKB-ARBA"/>
</dbReference>
<dbReference type="Gene3D" id="3.40.30.120">
    <property type="match status" value="1"/>
</dbReference>
<dbReference type="EMBL" id="FNFB01000008">
    <property type="protein sequence ID" value="SDK52203.1"/>
    <property type="molecule type" value="Genomic_DNA"/>
</dbReference>
<dbReference type="GO" id="GO:0071949">
    <property type="term" value="F:FAD binding"/>
    <property type="evidence" value="ECO:0007669"/>
    <property type="project" value="InterPro"/>
</dbReference>
<feature type="domain" description="FAD-binding" evidence="6">
    <location>
        <begin position="3"/>
        <end position="337"/>
    </location>
</feature>
<evidence type="ECO:0000259" key="6">
    <source>
        <dbReference type="Pfam" id="PF01494"/>
    </source>
</evidence>
<evidence type="ECO:0000256" key="4">
    <source>
        <dbReference type="ARBA" id="ARBA00022827"/>
    </source>
</evidence>
<feature type="compositionally biased region" description="Low complexity" evidence="5">
    <location>
        <begin position="384"/>
        <end position="395"/>
    </location>
</feature>
<reference evidence="8 9" key="1">
    <citation type="submission" date="2016-10" db="EMBL/GenBank/DDBJ databases">
        <authorList>
            <person name="de Groot N.N."/>
        </authorList>
    </citation>
    <scope>NUCLEOTIDE SEQUENCE [LARGE SCALE GENOMIC DNA]</scope>
    <source>
        <strain evidence="8 9">CGMCC 4.5681</strain>
    </source>
</reference>
<dbReference type="SUPFAM" id="SSF51905">
    <property type="entry name" value="FAD/NAD(P)-binding domain"/>
    <property type="match status" value="1"/>
</dbReference>
<evidence type="ECO:0000256" key="1">
    <source>
        <dbReference type="ARBA" id="ARBA00001974"/>
    </source>
</evidence>
<evidence type="ECO:0000313" key="8">
    <source>
        <dbReference type="EMBL" id="SDK52203.1"/>
    </source>
</evidence>
<accession>A0A1G9CKJ1</accession>
<dbReference type="InterPro" id="IPR050641">
    <property type="entry name" value="RIFMO-like"/>
</dbReference>
<sequence>MTRTDVLIVGAGPTGLTLACELAARGVAFLIVDRATRFFGGSRADGIQPRTMEVFADLGVIDPILASGGLDLLLRAYRGDQVVWEGQMAEPVEPTPSVPYPNTWFVPQFRTEEILRERLSELGGRVETATELTGFTQDADGVTAVLSSGTVRARYLVGADGGRSTVRKRLGVAFPGETDESTTTLFADAHVDGVDRSHGRIWQAGDDGVMLAPLAGSDLFVVTARPPEDEDEPIRDYLRRKVIEASGRSEIRVREVTWHTTWRANSRLAERFMVGRVLLAGDAGHVHPPTGGQGMNTGIQDGYNLGWKLAATLAGAPASLLDSYEPERMAAARAALELSTRLLDKHRRGDDDAHVRGAEVHQLALNYREGPLSRDERAAPGPVTAGDRAPDAPATAADGRPIRLFDLLRGPHWTLLAFGAAHAPAVAVMNATYGPALRAHTVTVPGEPVGDDTVLDTAGHLRTGYGAGDGTWVLIRPDGYIGLIAEAADRVVAYWTALHGQAARARTAGSPWPEVCRSRTRPEKRTSARTLGDVRMIDGLACDETGEGPAVVLVHAGIADRRMWRHQRDELSARHRTISYDWRGYGESADPAGELVHHEDLLRVLDGLGVQRALLVGTSMGGSHAVEAALVAPHRVAGLVLISSGLSGHTWPEEMIAQARERVHSTVPADRLARYGSGTADTVLPGDLDAFARAHALWQVAGPDRGSDDLDPEVWDLAFVMMRRVFERSWSRPPVTERHLSAKDRLREISCPTLVINGLSDVPGIQAVSELLAEEIRNARRLDLPATGHLPPLERPAEVNAALTGFLGDLSW</sequence>
<dbReference type="InterPro" id="IPR000073">
    <property type="entry name" value="AB_hydrolase_1"/>
</dbReference>
<gene>
    <name evidence="8" type="ORF">SAMN05421874_108140</name>
</gene>
<keyword evidence="9" id="KW-1185">Reference proteome</keyword>
<feature type="region of interest" description="Disordered" evidence="5">
    <location>
        <begin position="370"/>
        <end position="395"/>
    </location>
</feature>
<evidence type="ECO:0000256" key="2">
    <source>
        <dbReference type="ARBA" id="ARBA00007801"/>
    </source>
</evidence>
<dbReference type="Gene3D" id="3.40.50.1820">
    <property type="entry name" value="alpha/beta hydrolase"/>
    <property type="match status" value="1"/>
</dbReference>
<evidence type="ECO:0000259" key="7">
    <source>
        <dbReference type="Pfam" id="PF12697"/>
    </source>
</evidence>
<dbReference type="Gene3D" id="3.50.50.60">
    <property type="entry name" value="FAD/NAD(P)-binding domain"/>
    <property type="match status" value="1"/>
</dbReference>
<protein>
    <submittedName>
        <fullName evidence="8">2-polyprenyl-6-methoxyphenol hydroxylase</fullName>
    </submittedName>
</protein>
<comment type="cofactor">
    <cofactor evidence="1">
        <name>FAD</name>
        <dbReference type="ChEBI" id="CHEBI:57692"/>
    </cofactor>
</comment>
<name>A0A1G9CKJ1_9ACTN</name>
<keyword evidence="3" id="KW-0285">Flavoprotein</keyword>
<evidence type="ECO:0000256" key="3">
    <source>
        <dbReference type="ARBA" id="ARBA00022630"/>
    </source>
</evidence>
<evidence type="ECO:0000256" key="5">
    <source>
        <dbReference type="SAM" id="MobiDB-lite"/>
    </source>
</evidence>
<dbReference type="PANTHER" id="PTHR43004">
    <property type="entry name" value="TRK SYSTEM POTASSIUM UPTAKE PROTEIN"/>
    <property type="match status" value="1"/>
</dbReference>
<dbReference type="SUPFAM" id="SSF53474">
    <property type="entry name" value="alpha/beta-Hydrolases"/>
    <property type="match status" value="1"/>
</dbReference>
<dbReference type="Pfam" id="PF21274">
    <property type="entry name" value="Rng_hyd_C"/>
    <property type="match status" value="1"/>
</dbReference>
<evidence type="ECO:0000313" key="9">
    <source>
        <dbReference type="Proteomes" id="UP000198683"/>
    </source>
</evidence>
<dbReference type="Proteomes" id="UP000198683">
    <property type="component" value="Unassembled WGS sequence"/>
</dbReference>
<organism evidence="8 9">
    <name type="scientific">Nonomuraea maritima</name>
    <dbReference type="NCBI Taxonomy" id="683260"/>
    <lineage>
        <taxon>Bacteria</taxon>
        <taxon>Bacillati</taxon>
        <taxon>Actinomycetota</taxon>
        <taxon>Actinomycetes</taxon>
        <taxon>Streptosporangiales</taxon>
        <taxon>Streptosporangiaceae</taxon>
        <taxon>Nonomuraea</taxon>
    </lineage>
</organism>
<dbReference type="InterPro" id="IPR036188">
    <property type="entry name" value="FAD/NAD-bd_sf"/>
</dbReference>
<dbReference type="PROSITE" id="PS51257">
    <property type="entry name" value="PROKAR_LIPOPROTEIN"/>
    <property type="match status" value="1"/>
</dbReference>
<dbReference type="STRING" id="683260.SAMN05421874_108140"/>
<dbReference type="RefSeq" id="WP_218128995.1">
    <property type="nucleotide sequence ID" value="NZ_FNFB01000008.1"/>
</dbReference>
<dbReference type="AlphaFoldDB" id="A0A1G9CKJ1"/>
<comment type="similarity">
    <text evidence="2">Belongs to the PheA/TfdB FAD monooxygenase family.</text>
</comment>
<dbReference type="Pfam" id="PF12697">
    <property type="entry name" value="Abhydrolase_6"/>
    <property type="match status" value="1"/>
</dbReference>
<dbReference type="Pfam" id="PF01494">
    <property type="entry name" value="FAD_binding_3"/>
    <property type="match status" value="1"/>
</dbReference>
<feature type="domain" description="AB hydrolase-1" evidence="7">
    <location>
        <begin position="551"/>
        <end position="802"/>
    </location>
</feature>
<dbReference type="Gene3D" id="3.30.70.2450">
    <property type="match status" value="1"/>
</dbReference>
<keyword evidence="4" id="KW-0274">FAD</keyword>
<proteinExistence type="inferred from homology"/>
<dbReference type="InterPro" id="IPR036249">
    <property type="entry name" value="Thioredoxin-like_sf"/>
</dbReference>
<dbReference type="SUPFAM" id="SSF52833">
    <property type="entry name" value="Thioredoxin-like"/>
    <property type="match status" value="1"/>
</dbReference>
<dbReference type="InterPro" id="IPR002938">
    <property type="entry name" value="FAD-bd"/>
</dbReference>
<dbReference type="PANTHER" id="PTHR43004:SF19">
    <property type="entry name" value="BINDING MONOOXYGENASE, PUTATIVE (JCVI)-RELATED"/>
    <property type="match status" value="1"/>
</dbReference>
<dbReference type="PRINTS" id="PR00111">
    <property type="entry name" value="ABHYDROLASE"/>
</dbReference>